<feature type="transmembrane region" description="Helical" evidence="1">
    <location>
        <begin position="98"/>
        <end position="117"/>
    </location>
</feature>
<dbReference type="InterPro" id="IPR029058">
    <property type="entry name" value="AB_hydrolase_fold"/>
</dbReference>
<dbReference type="InterPro" id="IPR014940">
    <property type="entry name" value="BAAT_C"/>
</dbReference>
<comment type="caution">
    <text evidence="3">The sequence shown here is derived from an EMBL/GenBank/DDBJ whole genome shotgun (WGS) entry which is preliminary data.</text>
</comment>
<protein>
    <submittedName>
        <fullName evidence="3">Alpha/beta-hydrolase</fullName>
    </submittedName>
</protein>
<dbReference type="PANTHER" id="PTHR10824">
    <property type="entry name" value="ACYL-COENZYME A THIOESTERASE-RELATED"/>
    <property type="match status" value="1"/>
</dbReference>
<keyword evidence="3" id="KW-0378">Hydrolase</keyword>
<accession>A0A1Y2B2F7</accession>
<evidence type="ECO:0000313" key="4">
    <source>
        <dbReference type="Proteomes" id="UP000193920"/>
    </source>
</evidence>
<evidence type="ECO:0000313" key="3">
    <source>
        <dbReference type="EMBL" id="ORY28677.1"/>
    </source>
</evidence>
<dbReference type="EMBL" id="MCOG01000184">
    <property type="protein sequence ID" value="ORY28677.1"/>
    <property type="molecule type" value="Genomic_DNA"/>
</dbReference>
<dbReference type="GO" id="GO:0006637">
    <property type="term" value="P:acyl-CoA metabolic process"/>
    <property type="evidence" value="ECO:0007669"/>
    <property type="project" value="TreeGrafter"/>
</dbReference>
<evidence type="ECO:0000259" key="2">
    <source>
        <dbReference type="Pfam" id="PF08840"/>
    </source>
</evidence>
<keyword evidence="1" id="KW-0472">Membrane</keyword>
<dbReference type="PANTHER" id="PTHR10824:SF4">
    <property type="entry name" value="ACYL-COENZYME A THIOESTERASE 1-LIKE"/>
    <property type="match status" value="1"/>
</dbReference>
<dbReference type="SUPFAM" id="SSF53474">
    <property type="entry name" value="alpha/beta-Hydrolases"/>
    <property type="match status" value="1"/>
</dbReference>
<dbReference type="Pfam" id="PF08840">
    <property type="entry name" value="BAAT_C"/>
    <property type="match status" value="1"/>
</dbReference>
<dbReference type="Proteomes" id="UP000193920">
    <property type="component" value="Unassembled WGS sequence"/>
</dbReference>
<feature type="domain" description="BAAT/Acyl-CoA thioester hydrolase C-terminal" evidence="2">
    <location>
        <begin position="78"/>
        <end position="257"/>
    </location>
</feature>
<keyword evidence="1" id="KW-1133">Transmembrane helix</keyword>
<proteinExistence type="predicted"/>
<gene>
    <name evidence="3" type="ORF">LY90DRAFT_674080</name>
</gene>
<name>A0A1Y2B2F7_9FUNG</name>
<dbReference type="GO" id="GO:0047617">
    <property type="term" value="F:fatty acyl-CoA hydrolase activity"/>
    <property type="evidence" value="ECO:0007669"/>
    <property type="project" value="TreeGrafter"/>
</dbReference>
<sequence length="293" mass="33693">MSNNKKTKFTVKEDGFFGELFENENIIYKDKVLIVCPGSNGEFEKVKLICKGVSESGITTLGINYFNAPDTPSALCHVPLDYVENAAKYLKSIGFKKIGIWGISMGAVYALLCASYFPDLISLVVAASPMYYVLPAIDSKKNISLEGSAFSYKGEDIPFEPYRQNMTFFRNFFETIKHLEPNLSYLYDPIVGNVPENHIIPVEKMKARVILISGKLDNLWPSTKSGELIMERLKKYNYAYPYEHIICEHGSHLMVPYNFLNDKVFRACRSYPKDNERYRKEHYEKLVETFKIW</sequence>
<dbReference type="Gene3D" id="3.40.50.1820">
    <property type="entry name" value="alpha/beta hydrolase"/>
    <property type="match status" value="1"/>
</dbReference>
<reference evidence="3 4" key="1">
    <citation type="submission" date="2016-08" db="EMBL/GenBank/DDBJ databases">
        <title>A Parts List for Fungal Cellulosomes Revealed by Comparative Genomics.</title>
        <authorList>
            <consortium name="DOE Joint Genome Institute"/>
            <person name="Haitjema C.H."/>
            <person name="Gilmore S.P."/>
            <person name="Henske J.K."/>
            <person name="Solomon K.V."/>
            <person name="De Groot R."/>
            <person name="Kuo A."/>
            <person name="Mondo S.J."/>
            <person name="Salamov A.A."/>
            <person name="Labutti K."/>
            <person name="Zhao Z."/>
            <person name="Chiniquy J."/>
            <person name="Barry K."/>
            <person name="Brewer H.M."/>
            <person name="Purvine S.O."/>
            <person name="Wright A.T."/>
            <person name="Boxma B."/>
            <person name="Van Alen T."/>
            <person name="Hackstein J.H."/>
            <person name="Baker S.E."/>
            <person name="Grigoriev I.V."/>
            <person name="O'Malley M.A."/>
        </authorList>
    </citation>
    <scope>NUCLEOTIDE SEQUENCE [LARGE SCALE GENOMIC DNA]</scope>
    <source>
        <strain evidence="3 4">G1</strain>
    </source>
</reference>
<evidence type="ECO:0000256" key="1">
    <source>
        <dbReference type="SAM" id="Phobius"/>
    </source>
</evidence>
<dbReference type="AlphaFoldDB" id="A0A1Y2B2F7"/>
<keyword evidence="1" id="KW-0812">Transmembrane</keyword>
<dbReference type="OrthoDB" id="6347013at2759"/>
<keyword evidence="4" id="KW-1185">Reference proteome</keyword>
<dbReference type="GO" id="GO:0006631">
    <property type="term" value="P:fatty acid metabolic process"/>
    <property type="evidence" value="ECO:0007669"/>
    <property type="project" value="TreeGrafter"/>
</dbReference>
<organism evidence="3 4">
    <name type="scientific">Neocallimastix californiae</name>
    <dbReference type="NCBI Taxonomy" id="1754190"/>
    <lineage>
        <taxon>Eukaryota</taxon>
        <taxon>Fungi</taxon>
        <taxon>Fungi incertae sedis</taxon>
        <taxon>Chytridiomycota</taxon>
        <taxon>Chytridiomycota incertae sedis</taxon>
        <taxon>Neocallimastigomycetes</taxon>
        <taxon>Neocallimastigales</taxon>
        <taxon>Neocallimastigaceae</taxon>
        <taxon>Neocallimastix</taxon>
    </lineage>
</organism>